<dbReference type="HOGENOM" id="CLU_633181_0_0_1"/>
<gene>
    <name evidence="1" type="ORF">FOMPIDRAFT_1053768</name>
</gene>
<dbReference type="AlphaFoldDB" id="S8DRF9"/>
<proteinExistence type="predicted"/>
<evidence type="ECO:0000313" key="2">
    <source>
        <dbReference type="Proteomes" id="UP000015241"/>
    </source>
</evidence>
<dbReference type="Proteomes" id="UP000015241">
    <property type="component" value="Unassembled WGS sequence"/>
</dbReference>
<name>S8DRF9_FOMSC</name>
<dbReference type="EMBL" id="KE504198">
    <property type="protein sequence ID" value="EPS95866.1"/>
    <property type="molecule type" value="Genomic_DNA"/>
</dbReference>
<evidence type="ECO:0000313" key="1">
    <source>
        <dbReference type="EMBL" id="EPS95866.1"/>
    </source>
</evidence>
<accession>S8DRF9</accession>
<organism evidence="1 2">
    <name type="scientific">Fomitopsis schrenkii</name>
    <name type="common">Brown rot fungus</name>
    <dbReference type="NCBI Taxonomy" id="2126942"/>
    <lineage>
        <taxon>Eukaryota</taxon>
        <taxon>Fungi</taxon>
        <taxon>Dikarya</taxon>
        <taxon>Basidiomycota</taxon>
        <taxon>Agaricomycotina</taxon>
        <taxon>Agaricomycetes</taxon>
        <taxon>Polyporales</taxon>
        <taxon>Fomitopsis</taxon>
    </lineage>
</organism>
<reference evidence="1 2" key="1">
    <citation type="journal article" date="2012" name="Science">
        <title>The Paleozoic origin of enzymatic lignin decomposition reconstructed from 31 fungal genomes.</title>
        <authorList>
            <person name="Floudas D."/>
            <person name="Binder M."/>
            <person name="Riley R."/>
            <person name="Barry K."/>
            <person name="Blanchette R.A."/>
            <person name="Henrissat B."/>
            <person name="Martinez A.T."/>
            <person name="Otillar R."/>
            <person name="Spatafora J.W."/>
            <person name="Yadav J.S."/>
            <person name="Aerts A."/>
            <person name="Benoit I."/>
            <person name="Boyd A."/>
            <person name="Carlson A."/>
            <person name="Copeland A."/>
            <person name="Coutinho P.M."/>
            <person name="de Vries R.P."/>
            <person name="Ferreira P."/>
            <person name="Findley K."/>
            <person name="Foster B."/>
            <person name="Gaskell J."/>
            <person name="Glotzer D."/>
            <person name="Gorecki P."/>
            <person name="Heitman J."/>
            <person name="Hesse C."/>
            <person name="Hori C."/>
            <person name="Igarashi K."/>
            <person name="Jurgens J.A."/>
            <person name="Kallen N."/>
            <person name="Kersten P."/>
            <person name="Kohler A."/>
            <person name="Kuees U."/>
            <person name="Kumar T.K.A."/>
            <person name="Kuo A."/>
            <person name="LaButti K."/>
            <person name="Larrondo L.F."/>
            <person name="Lindquist E."/>
            <person name="Ling A."/>
            <person name="Lombard V."/>
            <person name="Lucas S."/>
            <person name="Lundell T."/>
            <person name="Martin R."/>
            <person name="McLaughlin D.J."/>
            <person name="Morgenstern I."/>
            <person name="Morin E."/>
            <person name="Murat C."/>
            <person name="Nagy L.G."/>
            <person name="Nolan M."/>
            <person name="Ohm R.A."/>
            <person name="Patyshakuliyeva A."/>
            <person name="Rokas A."/>
            <person name="Ruiz-Duenas F.J."/>
            <person name="Sabat G."/>
            <person name="Salamov A."/>
            <person name="Samejima M."/>
            <person name="Schmutz J."/>
            <person name="Slot J.C."/>
            <person name="St John F."/>
            <person name="Stenlid J."/>
            <person name="Sun H."/>
            <person name="Sun S."/>
            <person name="Syed K."/>
            <person name="Tsang A."/>
            <person name="Wiebenga A."/>
            <person name="Young D."/>
            <person name="Pisabarro A."/>
            <person name="Eastwood D.C."/>
            <person name="Martin F."/>
            <person name="Cullen D."/>
            <person name="Grigoriev I.V."/>
            <person name="Hibbett D.S."/>
        </authorList>
    </citation>
    <scope>NUCLEOTIDE SEQUENCE</scope>
    <source>
        <strain evidence="2">FP-58527</strain>
    </source>
</reference>
<protein>
    <submittedName>
        <fullName evidence="1">Uncharacterized protein</fullName>
    </submittedName>
</protein>
<dbReference type="OrthoDB" id="2526341at2759"/>
<dbReference type="STRING" id="743788.S8DRF9"/>
<sequence>MSLQDLNAWQLPNNRAFYLWLEVDEVIDAWNRLAEDGTEDEMALFVERILRVLKTEKHASLCEKWAEAKAQKVKELRLQAVLSKLCALGYDAEITYLKDSDYALLRQRKPLGIARPLTEEDWSKMHAKMIRFMKQVNKERTASTMRSLPRDRWASLKALLQTLAARPEARRFYMRLSDIAFLPEFRTVALVLQPVDDGDTAPLRAHFGNTVEQWERRARGGLCKLILDYPAGRPESGEDPIELATTKFRCRCCRHKNEALFYPAVLTHRCPPGARRLQTPDVYEESVLLQLTASFPRSHKPTCVWTHDDLSVDETSEHSRRLIELSGKDPRQATAREWTRRAFDTLPGPEQDFWELAAGNSGRTQSGSRARAADASYFTYSMGNHHIENPTQNHEYVVPDPLSKTLRDGPIANRIFVFTMRGNDNADDWPEMP</sequence>
<dbReference type="InParanoid" id="S8DRF9"/>
<keyword evidence="2" id="KW-1185">Reference proteome</keyword>